<name>A0A5S5AGE8_9FIRM</name>
<organism evidence="1 2">
    <name type="scientific">Thermosediminibacter litoriperuensis</name>
    <dbReference type="NCBI Taxonomy" id="291989"/>
    <lineage>
        <taxon>Bacteria</taxon>
        <taxon>Bacillati</taxon>
        <taxon>Bacillota</taxon>
        <taxon>Clostridia</taxon>
        <taxon>Thermosediminibacterales</taxon>
        <taxon>Thermosediminibacteraceae</taxon>
        <taxon>Thermosediminibacter</taxon>
    </lineage>
</organism>
<dbReference type="RefSeq" id="WP_148867861.1">
    <property type="nucleotide sequence ID" value="NZ_VNHO01000032.1"/>
</dbReference>
<reference evidence="1 2" key="1">
    <citation type="submission" date="2019-07" db="EMBL/GenBank/DDBJ databases">
        <title>Genomic Encyclopedia of Type Strains, Phase I: the one thousand microbial genomes (KMG-I) project.</title>
        <authorList>
            <person name="Kyrpides N."/>
        </authorList>
    </citation>
    <scope>NUCLEOTIDE SEQUENCE [LARGE SCALE GENOMIC DNA]</scope>
    <source>
        <strain evidence="1 2">DSM 16647</strain>
    </source>
</reference>
<comment type="caution">
    <text evidence="1">The sequence shown here is derived from an EMBL/GenBank/DDBJ whole genome shotgun (WGS) entry which is preliminary data.</text>
</comment>
<proteinExistence type="predicted"/>
<gene>
    <name evidence="1" type="ORF">LZ11_02185</name>
</gene>
<dbReference type="Proteomes" id="UP000322294">
    <property type="component" value="Unassembled WGS sequence"/>
</dbReference>
<evidence type="ECO:0000313" key="2">
    <source>
        <dbReference type="Proteomes" id="UP000322294"/>
    </source>
</evidence>
<evidence type="ECO:0000313" key="1">
    <source>
        <dbReference type="EMBL" id="TYP49259.1"/>
    </source>
</evidence>
<sequence length="83" mass="9944">MKLILCFALNAEPDGASTTLIHLRRKGLDKIYEEFTEFLRERIITSMNKYIERILDENFFFSYFFSTSLDFYSDRLAEKNWGI</sequence>
<dbReference type="OrthoDB" id="181472at2"/>
<keyword evidence="2" id="KW-1185">Reference proteome</keyword>
<dbReference type="AlphaFoldDB" id="A0A5S5AGE8"/>
<accession>A0A5S5AGE8</accession>
<protein>
    <submittedName>
        <fullName evidence="1">Uncharacterized protein</fullName>
    </submittedName>
</protein>
<dbReference type="EMBL" id="VNHO01000032">
    <property type="protein sequence ID" value="TYP49259.1"/>
    <property type="molecule type" value="Genomic_DNA"/>
</dbReference>